<proteinExistence type="inferred from homology"/>
<feature type="chain" id="PRO_5046424846" description="Lysozyme" evidence="6">
    <location>
        <begin position="20"/>
        <end position="571"/>
    </location>
</feature>
<reference evidence="8 9" key="1">
    <citation type="submission" date="2021-03" db="EMBL/GenBank/DDBJ databases">
        <title>Enterococcal diversity collection.</title>
        <authorList>
            <person name="Gilmore M.S."/>
            <person name="Schwartzman J."/>
            <person name="Van Tyne D."/>
            <person name="Martin M."/>
            <person name="Earl A.M."/>
            <person name="Manson A.L."/>
            <person name="Straub T."/>
            <person name="Salamzade R."/>
            <person name="Saavedra J."/>
            <person name="Lebreton F."/>
            <person name="Prichula J."/>
            <person name="Schaufler K."/>
            <person name="Gaca A."/>
            <person name="Sgardioli B."/>
            <person name="Wagenaar J."/>
            <person name="Strong T."/>
        </authorList>
    </citation>
    <scope>NUCLEOTIDE SEQUENCE [LARGE SCALE GENOMIC DNA]</scope>
    <source>
        <strain evidence="8 9">DIV0080</strain>
    </source>
</reference>
<evidence type="ECO:0000313" key="8">
    <source>
        <dbReference type="EMBL" id="MBO0477351.1"/>
    </source>
</evidence>
<name>A0ABS3HX03_9ENTE</name>
<dbReference type="SMART" id="SM00641">
    <property type="entry name" value="Glyco_25"/>
    <property type="match status" value="1"/>
</dbReference>
<dbReference type="PANTHER" id="PTHR34135:SF2">
    <property type="entry name" value="LYSOZYME"/>
    <property type="match status" value="1"/>
</dbReference>
<organism evidence="8 9">
    <name type="scientific">Candidatus Vagococcus giribetii</name>
    <dbReference type="NCBI Taxonomy" id="2230876"/>
    <lineage>
        <taxon>Bacteria</taxon>
        <taxon>Bacillati</taxon>
        <taxon>Bacillota</taxon>
        <taxon>Bacilli</taxon>
        <taxon>Lactobacillales</taxon>
        <taxon>Enterococcaceae</taxon>
        <taxon>Vagococcus</taxon>
    </lineage>
</organism>
<dbReference type="SUPFAM" id="SSF82057">
    <property type="entry name" value="Prokaryotic SH3-related domain"/>
    <property type="match status" value="1"/>
</dbReference>
<keyword evidence="3 5" id="KW-0378">Hydrolase</keyword>
<comment type="similarity">
    <text evidence="1 5">Belongs to the glycosyl hydrolase 25 family.</text>
</comment>
<dbReference type="PROSITE" id="PS00953">
    <property type="entry name" value="GLYCOSYL_HYDROL_F25_1"/>
    <property type="match status" value="1"/>
</dbReference>
<dbReference type="PANTHER" id="PTHR34135">
    <property type="entry name" value="LYSOZYME"/>
    <property type="match status" value="1"/>
</dbReference>
<dbReference type="Gene3D" id="2.30.30.170">
    <property type="match status" value="3"/>
</dbReference>
<keyword evidence="9" id="KW-1185">Reference proteome</keyword>
<dbReference type="Pfam" id="PF13457">
    <property type="entry name" value="GW"/>
    <property type="match status" value="3"/>
</dbReference>
<evidence type="ECO:0000313" key="9">
    <source>
        <dbReference type="Proteomes" id="UP000664857"/>
    </source>
</evidence>
<keyword evidence="2 6" id="KW-0732">Signal</keyword>
<dbReference type="InterPro" id="IPR038200">
    <property type="entry name" value="GW_dom_sf"/>
</dbReference>
<dbReference type="InterPro" id="IPR018077">
    <property type="entry name" value="Glyco_hydro_fam25_subgr"/>
</dbReference>
<dbReference type="InterPro" id="IPR002053">
    <property type="entry name" value="Glyco_hydro_25"/>
</dbReference>
<dbReference type="InterPro" id="IPR017853">
    <property type="entry name" value="GH"/>
</dbReference>
<evidence type="ECO:0000256" key="1">
    <source>
        <dbReference type="ARBA" id="ARBA00010646"/>
    </source>
</evidence>
<feature type="domain" description="GW" evidence="7">
    <location>
        <begin position="348"/>
        <end position="417"/>
    </location>
</feature>
<gene>
    <name evidence="8" type="ORF">DOK76_09720</name>
</gene>
<dbReference type="PROSITE" id="PS51904">
    <property type="entry name" value="GLYCOSYL_HYDROL_F25_2"/>
    <property type="match status" value="1"/>
</dbReference>
<evidence type="ECO:0000259" key="7">
    <source>
        <dbReference type="Pfam" id="PF13457"/>
    </source>
</evidence>
<evidence type="ECO:0000256" key="5">
    <source>
        <dbReference type="RuleBase" id="RU361176"/>
    </source>
</evidence>
<accession>A0ABS3HX03</accession>
<feature type="signal peptide" evidence="6">
    <location>
        <begin position="1"/>
        <end position="19"/>
    </location>
</feature>
<sequence>MKKYFVSLLCITSIITVPALTITEATGNSSTENETEKATETTSSLDFSVIESSEMQIPTDDSKKDLNTTEFDKIESSTSSSEIEEGNIEYHGDKITEENQSVLGENVRIETKSTVRSFSAERSLSSNNLNMPRIDFVDVSSHQGEITVQDYLKMKGQGVTGVVVKLTEGTSYINPFAYSQIRNAQTAGLKVSAYHYSWFVNKKTAEAEARYFAQVAQQNGLDINTVMVNDAEEQSTNNGNLTQNSLYFMETLNKEFGFKQVVHYSMASWFTTKILDMSKLGGDKASWKAQFPFVPSKDNLLHTESSAWQWSSDMHFVGDSKKDRTFDTNIDYTGTFSSLRNFEYIPFSKKTFINKTNADIYNQPYQSGTWRQDKTLGMSNELITISAQSRTSYGLWYEFMYQKDGMNKVGWIKSNDVSDIIDEREHQQTLFVKKATGSIYDSPYVPGTEEIDKTFSLENNQFNKTKEARTGYGLWYYGSYTKNGKVKTGWIKSVDLEAETVNIEAYTNKGIINKNYGAVYESPYIPGVSEKDTLVGLQEEVVTIKSKSQTNSGLWYESTYKKNGVTKSGWI</sequence>
<dbReference type="InterPro" id="IPR008270">
    <property type="entry name" value="Glyco_hydro_25_AS"/>
</dbReference>
<protein>
    <recommendedName>
        <fullName evidence="5">Lysozyme</fullName>
        <ecNumber evidence="5">3.2.1.17</ecNumber>
    </recommendedName>
</protein>
<feature type="domain" description="GW" evidence="7">
    <location>
        <begin position="507"/>
        <end position="571"/>
    </location>
</feature>
<feature type="non-terminal residue" evidence="8">
    <location>
        <position position="571"/>
    </location>
</feature>
<dbReference type="RefSeq" id="WP_206967230.1">
    <property type="nucleotide sequence ID" value="NZ_JAFLVX010000024.1"/>
</dbReference>
<comment type="catalytic activity">
    <reaction evidence="5">
        <text>Hydrolysis of (1-&gt;4)-beta-linkages between N-acetylmuramic acid and N-acetyl-D-glucosamine residues in a peptidoglycan and between N-acetyl-D-glucosamine residues in chitodextrins.</text>
        <dbReference type="EC" id="3.2.1.17"/>
    </reaction>
</comment>
<dbReference type="Pfam" id="PF01183">
    <property type="entry name" value="Glyco_hydro_25"/>
    <property type="match status" value="1"/>
</dbReference>
<dbReference type="Gene3D" id="3.20.20.80">
    <property type="entry name" value="Glycosidases"/>
    <property type="match status" value="1"/>
</dbReference>
<evidence type="ECO:0000256" key="2">
    <source>
        <dbReference type="ARBA" id="ARBA00022729"/>
    </source>
</evidence>
<dbReference type="Proteomes" id="UP000664857">
    <property type="component" value="Unassembled WGS sequence"/>
</dbReference>
<dbReference type="InterPro" id="IPR025987">
    <property type="entry name" value="GW_dom"/>
</dbReference>
<dbReference type="EMBL" id="JAFLVX010000024">
    <property type="protein sequence ID" value="MBO0477351.1"/>
    <property type="molecule type" value="Genomic_DNA"/>
</dbReference>
<evidence type="ECO:0000256" key="6">
    <source>
        <dbReference type="SAM" id="SignalP"/>
    </source>
</evidence>
<comment type="caution">
    <text evidence="8">The sequence shown here is derived from an EMBL/GenBank/DDBJ whole genome shotgun (WGS) entry which is preliminary data.</text>
</comment>
<evidence type="ECO:0000256" key="3">
    <source>
        <dbReference type="ARBA" id="ARBA00022801"/>
    </source>
</evidence>
<evidence type="ECO:0000256" key="4">
    <source>
        <dbReference type="ARBA" id="ARBA00023295"/>
    </source>
</evidence>
<keyword evidence="4 5" id="KW-0326">Glycosidase</keyword>
<dbReference type="SUPFAM" id="SSF51445">
    <property type="entry name" value="(Trans)glycosidases"/>
    <property type="match status" value="1"/>
</dbReference>
<feature type="domain" description="GW" evidence="7">
    <location>
        <begin position="433"/>
        <end position="495"/>
    </location>
</feature>
<dbReference type="EC" id="3.2.1.17" evidence="5"/>